<dbReference type="InterPro" id="IPR007895">
    <property type="entry name" value="MASE1"/>
</dbReference>
<evidence type="ECO:0000259" key="13">
    <source>
        <dbReference type="PROSITE" id="PS50109"/>
    </source>
</evidence>
<evidence type="ECO:0000256" key="5">
    <source>
        <dbReference type="ARBA" id="ARBA00022553"/>
    </source>
</evidence>
<dbReference type="InterPro" id="IPR005467">
    <property type="entry name" value="His_kinase_dom"/>
</dbReference>
<dbReference type="InterPro" id="IPR013656">
    <property type="entry name" value="PAS_4"/>
</dbReference>
<accession>A0ABS5BQI0</accession>
<feature type="transmembrane region" description="Helical" evidence="12">
    <location>
        <begin position="131"/>
        <end position="158"/>
    </location>
</feature>
<dbReference type="Pfam" id="PF13188">
    <property type="entry name" value="PAS_8"/>
    <property type="match status" value="1"/>
</dbReference>
<dbReference type="Pfam" id="PF05231">
    <property type="entry name" value="MASE1"/>
    <property type="match status" value="1"/>
</dbReference>
<organism evidence="16 17">
    <name type="scientific">Gemmata palustris</name>
    <dbReference type="NCBI Taxonomy" id="2822762"/>
    <lineage>
        <taxon>Bacteria</taxon>
        <taxon>Pseudomonadati</taxon>
        <taxon>Planctomycetota</taxon>
        <taxon>Planctomycetia</taxon>
        <taxon>Gemmatales</taxon>
        <taxon>Gemmataceae</taxon>
        <taxon>Gemmata</taxon>
    </lineage>
</organism>
<name>A0ABS5BQI0_9BACT</name>
<dbReference type="CDD" id="cd00130">
    <property type="entry name" value="PAS"/>
    <property type="match status" value="6"/>
</dbReference>
<feature type="domain" description="PAS" evidence="14">
    <location>
        <begin position="1108"/>
        <end position="1164"/>
    </location>
</feature>
<dbReference type="SMART" id="SM00086">
    <property type="entry name" value="PAC"/>
    <property type="match status" value="7"/>
</dbReference>
<keyword evidence="17" id="KW-1185">Reference proteome</keyword>
<dbReference type="PANTHER" id="PTHR43304:SF1">
    <property type="entry name" value="PAC DOMAIN-CONTAINING PROTEIN"/>
    <property type="match status" value="1"/>
</dbReference>
<feature type="transmembrane region" description="Helical" evidence="12">
    <location>
        <begin position="277"/>
        <end position="299"/>
    </location>
</feature>
<evidence type="ECO:0000256" key="7">
    <source>
        <dbReference type="ARBA" id="ARBA00022692"/>
    </source>
</evidence>
<keyword evidence="11" id="KW-0175">Coiled coil</keyword>
<evidence type="ECO:0000256" key="11">
    <source>
        <dbReference type="SAM" id="Coils"/>
    </source>
</evidence>
<feature type="transmembrane region" description="Helical" evidence="12">
    <location>
        <begin position="45"/>
        <end position="65"/>
    </location>
</feature>
<evidence type="ECO:0000259" key="15">
    <source>
        <dbReference type="PROSITE" id="PS50113"/>
    </source>
</evidence>
<dbReference type="SUPFAM" id="SSF55874">
    <property type="entry name" value="ATPase domain of HSP90 chaperone/DNA topoisomerase II/histidine kinase"/>
    <property type="match status" value="1"/>
</dbReference>
<dbReference type="InterPro" id="IPR011495">
    <property type="entry name" value="Sig_transdc_His_kin_sub2_dim/P"/>
</dbReference>
<dbReference type="InterPro" id="IPR003594">
    <property type="entry name" value="HATPase_dom"/>
</dbReference>
<feature type="domain" description="PAS" evidence="14">
    <location>
        <begin position="311"/>
        <end position="349"/>
    </location>
</feature>
<feature type="domain" description="PAC" evidence="15">
    <location>
        <begin position="928"/>
        <end position="982"/>
    </location>
</feature>
<evidence type="ECO:0000256" key="9">
    <source>
        <dbReference type="ARBA" id="ARBA00022989"/>
    </source>
</evidence>
<evidence type="ECO:0000259" key="14">
    <source>
        <dbReference type="PROSITE" id="PS50112"/>
    </source>
</evidence>
<keyword evidence="4" id="KW-1003">Cell membrane</keyword>
<feature type="transmembrane region" description="Helical" evidence="12">
    <location>
        <begin position="197"/>
        <end position="217"/>
    </location>
</feature>
<feature type="domain" description="PAC" evidence="15">
    <location>
        <begin position="504"/>
        <end position="560"/>
    </location>
</feature>
<keyword evidence="6" id="KW-0808">Transferase</keyword>
<feature type="domain" description="Histidine kinase" evidence="13">
    <location>
        <begin position="1476"/>
        <end position="1566"/>
    </location>
</feature>
<feature type="domain" description="PAS" evidence="14">
    <location>
        <begin position="854"/>
        <end position="899"/>
    </location>
</feature>
<dbReference type="Pfam" id="PF02518">
    <property type="entry name" value="HATPase_c"/>
    <property type="match status" value="1"/>
</dbReference>
<dbReference type="InterPro" id="IPR001610">
    <property type="entry name" value="PAC"/>
</dbReference>
<dbReference type="SUPFAM" id="SSF55785">
    <property type="entry name" value="PYP-like sensor domain (PAS domain)"/>
    <property type="match status" value="8"/>
</dbReference>
<feature type="transmembrane region" description="Helical" evidence="12">
    <location>
        <begin position="85"/>
        <end position="110"/>
    </location>
</feature>
<evidence type="ECO:0000256" key="2">
    <source>
        <dbReference type="ARBA" id="ARBA00004651"/>
    </source>
</evidence>
<dbReference type="EMBL" id="JAGKQQ010000001">
    <property type="protein sequence ID" value="MBP3955928.1"/>
    <property type="molecule type" value="Genomic_DNA"/>
</dbReference>
<feature type="domain" description="PAS" evidence="14">
    <location>
        <begin position="436"/>
        <end position="482"/>
    </location>
</feature>
<gene>
    <name evidence="16" type="ORF">J8F10_11595</name>
</gene>
<reference evidence="16 17" key="1">
    <citation type="submission" date="2021-04" db="EMBL/GenBank/DDBJ databases">
        <authorList>
            <person name="Ivanova A."/>
        </authorList>
    </citation>
    <scope>NUCLEOTIDE SEQUENCE [LARGE SCALE GENOMIC DNA]</scope>
    <source>
        <strain evidence="16 17">G18</strain>
    </source>
</reference>
<feature type="domain" description="PAC" evidence="15">
    <location>
        <begin position="382"/>
        <end position="435"/>
    </location>
</feature>
<feature type="transmembrane region" description="Helical" evidence="12">
    <location>
        <begin position="12"/>
        <end position="33"/>
    </location>
</feature>
<evidence type="ECO:0000256" key="8">
    <source>
        <dbReference type="ARBA" id="ARBA00022777"/>
    </source>
</evidence>
<keyword evidence="8" id="KW-0418">Kinase</keyword>
<evidence type="ECO:0000256" key="10">
    <source>
        <dbReference type="ARBA" id="ARBA00023136"/>
    </source>
</evidence>
<dbReference type="Proteomes" id="UP000676565">
    <property type="component" value="Unassembled WGS sequence"/>
</dbReference>
<dbReference type="EC" id="2.7.13.3" evidence="3"/>
<dbReference type="SMART" id="SM00387">
    <property type="entry name" value="HATPase_c"/>
    <property type="match status" value="1"/>
</dbReference>
<dbReference type="PANTHER" id="PTHR43304">
    <property type="entry name" value="PHYTOCHROME-LIKE PROTEIN CPH1"/>
    <property type="match status" value="1"/>
</dbReference>
<dbReference type="NCBIfam" id="TIGR00229">
    <property type="entry name" value="sensory_box"/>
    <property type="match status" value="7"/>
</dbReference>
<dbReference type="Pfam" id="PF08447">
    <property type="entry name" value="PAS_3"/>
    <property type="match status" value="3"/>
</dbReference>
<dbReference type="Pfam" id="PF08448">
    <property type="entry name" value="PAS_4"/>
    <property type="match status" value="4"/>
</dbReference>
<proteinExistence type="predicted"/>
<feature type="domain" description="PAC" evidence="15">
    <location>
        <begin position="1309"/>
        <end position="1361"/>
    </location>
</feature>
<keyword evidence="7 12" id="KW-0812">Transmembrane</keyword>
<dbReference type="SMART" id="SM00091">
    <property type="entry name" value="PAS"/>
    <property type="match status" value="7"/>
</dbReference>
<feature type="transmembrane region" description="Helical" evidence="12">
    <location>
        <begin position="164"/>
        <end position="185"/>
    </location>
</feature>
<dbReference type="PROSITE" id="PS50113">
    <property type="entry name" value="PAC"/>
    <property type="match status" value="7"/>
</dbReference>
<feature type="domain" description="PAC" evidence="15">
    <location>
        <begin position="801"/>
        <end position="853"/>
    </location>
</feature>
<feature type="domain" description="PAS" evidence="14">
    <location>
        <begin position="725"/>
        <end position="797"/>
    </location>
</feature>
<keyword evidence="10 12" id="KW-0472">Membrane</keyword>
<feature type="transmembrane region" description="Helical" evidence="12">
    <location>
        <begin position="229"/>
        <end position="256"/>
    </location>
</feature>
<feature type="domain" description="PAC" evidence="15">
    <location>
        <begin position="1055"/>
        <end position="1107"/>
    </location>
</feature>
<dbReference type="InterPro" id="IPR036890">
    <property type="entry name" value="HATPase_C_sf"/>
</dbReference>
<sequence>MESRLSRWRPWTVVFGLAVAYIATARLGLALGLPPDHKVTAIWPPSGIAFAAVLIFGLRVWPGIWLGAFLANLWDAFDPDRTGALGTHVLCAAAIAVGSTLQGLAGAGLVRRFVGTGYPLDRPRDVFRFAAVAPAMCLIASTIGVSTLCASGVVPWGAFGAKWWTWWLGDTVGVLVLAPALLAHARPRPTGSRIGREPVLFFALLAGACVLVFGFWLDAVLPRSPRTYLLLPFLVVAAVRFGTRGASAALLVVAGLGAWGTFNNHGPFDRVDETESLLLLDFFLAVVVVMSLALCAVLKEGEDVEAALRASEAQFRHLAEAVPQIVWATAPDGAIVYLNHQWTDYTGLTGVSRDDLARVIHPDDLPHLIGASAGARRAGAVFQNEFRMRPARGGAYRWFLARSVAVVGPDGAPAGRIGTSTDVDELKQAQAELVRQRADLQLILDTVPALIFHKDRDHRLVRVNNELVRLVGLPREALEGHTDAEIGSPHADRYWRDDEEIMTTGREMRGLIEPLYTLAGTRWLQTSKLPYRDSAGRITGVIGFSVDVTEQKLAEDEVRRLNAELEQRVADRAAVAEARTAELQCAVEALREQKQLLQSVLDSLGEAVLVVDKAGQFLMQNRAFRQLHPEPTEHLTHVERARTHGVYLPDGVTPCLPDRLPIVRAVRGESCDNVELLIVDDAHPGGVPISVTGRPILGPNGVEGGVIAIRNVAEVRAAAAALRESEERYALAVQGSQDGIWDWDLRTGTVYFSPRWKSMLGYAEHEIPNLFSEWERLVHPAERPGARAAVGAYLDGTAPGFGLELRMLHKDGAYRWIYTRGVAQYGPDGCPYRMGGSHTDVTVRRASEAALRESEKRFRAIFDQTFQFIGLMAADGTLLESNRTALTAAGLAEADVLGKPLWNTPWWTHDPAQQVRLRDAVVRAGGGETVRFVATHPAPNGEVLWIDFSLKPFHDDAGNVALLIFEGRDITAIKRSADTLEATDALLRQFIKHAPAAIAMLDTEMRYVQTSDRWLTDYHLTGQDVIGRTHYEVFPDVPARWKEIHQRVLTGAVEACAEDSFPRADGGTEWLQWEARPWRKVGGEIGGLVFYTQVITDRIRAAEALRDSEERYRLLIEGVADYAIYMLDAGGRVASWNPGAERIKGYTAEEIIGRHLSVFYPPEDVAAGRVEWALAAAADGHLEDEGWRVRKDGSRFWAGVVIRAVRDATGRLRGYAKITRDLTNRRSVELALRESEERFRSAFDFAPIGVALVSPDGHWLKVNQSVCALVGYSEPELLAIDFQTITHPDDLGTDLALVEEVLSGARATYQMEKRYFHKAGHVVHTLLAVSLVRDTRGHPLYFIAQIQDITERKLAEGRLLASVREKEVMLKEIHHRVKNNLQIISTLLDLQADGVTDPAALVAFRESRGRVRSMALIHERLYRSENLASVEFGTYVRNLAEDLFRAYRADDEAIRLSVSVSVPPVPLDIAIPCGLLVNELVSNCLKYAFAGRERGIIDVSLESAAEGTHLLTVADDGVGLPAGFDFRHTSSFGLQLANTLVEQLGGEIALDSTCGTRFTVRFPLRR</sequence>
<dbReference type="InterPro" id="IPR000014">
    <property type="entry name" value="PAS"/>
</dbReference>
<dbReference type="Gene3D" id="3.30.565.10">
    <property type="entry name" value="Histidine kinase-like ATPase, C-terminal domain"/>
    <property type="match status" value="1"/>
</dbReference>
<evidence type="ECO:0000256" key="3">
    <source>
        <dbReference type="ARBA" id="ARBA00012438"/>
    </source>
</evidence>
<keyword evidence="5" id="KW-0597">Phosphoprotein</keyword>
<dbReference type="PROSITE" id="PS50109">
    <property type="entry name" value="HIS_KIN"/>
    <property type="match status" value="1"/>
</dbReference>
<keyword evidence="9 12" id="KW-1133">Transmembrane helix</keyword>
<evidence type="ECO:0000256" key="4">
    <source>
        <dbReference type="ARBA" id="ARBA00022475"/>
    </source>
</evidence>
<evidence type="ECO:0000256" key="6">
    <source>
        <dbReference type="ARBA" id="ARBA00022679"/>
    </source>
</evidence>
<evidence type="ECO:0000256" key="1">
    <source>
        <dbReference type="ARBA" id="ARBA00000085"/>
    </source>
</evidence>
<comment type="caution">
    <text evidence="16">The sequence shown here is derived from an EMBL/GenBank/DDBJ whole genome shotgun (WGS) entry which is preliminary data.</text>
</comment>
<evidence type="ECO:0000313" key="16">
    <source>
        <dbReference type="EMBL" id="MBP3955928.1"/>
    </source>
</evidence>
<dbReference type="RefSeq" id="WP_210653979.1">
    <property type="nucleotide sequence ID" value="NZ_JAGKQQ010000001.1"/>
</dbReference>
<evidence type="ECO:0000313" key="17">
    <source>
        <dbReference type="Proteomes" id="UP000676565"/>
    </source>
</evidence>
<evidence type="ECO:0000256" key="12">
    <source>
        <dbReference type="SAM" id="Phobius"/>
    </source>
</evidence>
<dbReference type="InterPro" id="IPR000700">
    <property type="entry name" value="PAS-assoc_C"/>
</dbReference>
<dbReference type="Gene3D" id="3.30.450.20">
    <property type="entry name" value="PAS domain"/>
    <property type="match status" value="8"/>
</dbReference>
<feature type="coiled-coil region" evidence="11">
    <location>
        <begin position="573"/>
        <end position="607"/>
    </location>
</feature>
<dbReference type="PROSITE" id="PS50112">
    <property type="entry name" value="PAS"/>
    <property type="match status" value="6"/>
</dbReference>
<feature type="domain" description="PAC" evidence="15">
    <location>
        <begin position="1182"/>
        <end position="1234"/>
    </location>
</feature>
<dbReference type="InterPro" id="IPR013655">
    <property type="entry name" value="PAS_fold_3"/>
</dbReference>
<protein>
    <recommendedName>
        <fullName evidence="3">histidine kinase</fullName>
        <ecNumber evidence="3">2.7.13.3</ecNumber>
    </recommendedName>
</protein>
<dbReference type="InterPro" id="IPR052162">
    <property type="entry name" value="Sensor_kinase/Photoreceptor"/>
</dbReference>
<comment type="catalytic activity">
    <reaction evidence="1">
        <text>ATP + protein L-histidine = ADP + protein N-phospho-L-histidine.</text>
        <dbReference type="EC" id="2.7.13.3"/>
    </reaction>
</comment>
<feature type="domain" description="PAS" evidence="14">
    <location>
        <begin position="1235"/>
        <end position="1305"/>
    </location>
</feature>
<comment type="subcellular location">
    <subcellularLocation>
        <location evidence="2">Cell membrane</location>
        <topology evidence="2">Multi-pass membrane protein</topology>
    </subcellularLocation>
</comment>
<dbReference type="Pfam" id="PF07568">
    <property type="entry name" value="HisKA_2"/>
    <property type="match status" value="1"/>
</dbReference>
<dbReference type="InterPro" id="IPR035965">
    <property type="entry name" value="PAS-like_dom_sf"/>
</dbReference>